<protein>
    <submittedName>
        <fullName evidence="2">Uncharacterized protein</fullName>
    </submittedName>
</protein>
<reference evidence="2 3" key="1">
    <citation type="submission" date="2021-01" db="EMBL/GenBank/DDBJ databases">
        <title>Cercospora kikuchii MAFF 305040 whole genome shotgun sequence.</title>
        <authorList>
            <person name="Kashiwa T."/>
            <person name="Suzuki T."/>
        </authorList>
    </citation>
    <scope>NUCLEOTIDE SEQUENCE [LARGE SCALE GENOMIC DNA]</scope>
    <source>
        <strain evidence="2 3">MAFF 305040</strain>
    </source>
</reference>
<dbReference type="PANTHER" id="PTHR40274">
    <property type="entry name" value="VIRGINIAMYCIN B LYASE"/>
    <property type="match status" value="1"/>
</dbReference>
<feature type="signal peptide" evidence="1">
    <location>
        <begin position="1"/>
        <end position="19"/>
    </location>
</feature>
<dbReference type="SUPFAM" id="SSF63829">
    <property type="entry name" value="Calcium-dependent phosphotriesterase"/>
    <property type="match status" value="1"/>
</dbReference>
<organism evidence="2 3">
    <name type="scientific">Cercospora kikuchii</name>
    <dbReference type="NCBI Taxonomy" id="84275"/>
    <lineage>
        <taxon>Eukaryota</taxon>
        <taxon>Fungi</taxon>
        <taxon>Dikarya</taxon>
        <taxon>Ascomycota</taxon>
        <taxon>Pezizomycotina</taxon>
        <taxon>Dothideomycetes</taxon>
        <taxon>Dothideomycetidae</taxon>
        <taxon>Mycosphaerellales</taxon>
        <taxon>Mycosphaerellaceae</taxon>
        <taxon>Cercospora</taxon>
    </lineage>
</organism>
<dbReference type="Proteomes" id="UP000825890">
    <property type="component" value="Unassembled WGS sequence"/>
</dbReference>
<evidence type="ECO:0000313" key="2">
    <source>
        <dbReference type="EMBL" id="GIZ47783.1"/>
    </source>
</evidence>
<accession>A0A9P3CRU1</accession>
<evidence type="ECO:0000256" key="1">
    <source>
        <dbReference type="SAM" id="SignalP"/>
    </source>
</evidence>
<dbReference type="InterPro" id="IPR051344">
    <property type="entry name" value="Vgb"/>
</dbReference>
<dbReference type="OrthoDB" id="3625478at2759"/>
<gene>
    <name evidence="2" type="ORF">CKM354_001086600</name>
</gene>
<evidence type="ECO:0000313" key="3">
    <source>
        <dbReference type="Proteomes" id="UP000825890"/>
    </source>
</evidence>
<dbReference type="AlphaFoldDB" id="A0A9P3CRU1"/>
<comment type="caution">
    <text evidence="2">The sequence shown here is derived from an EMBL/GenBank/DDBJ whole genome shotgun (WGS) entry which is preliminary data.</text>
</comment>
<proteinExistence type="predicted"/>
<keyword evidence="3" id="KW-1185">Reference proteome</keyword>
<keyword evidence="1" id="KW-0732">Signal</keyword>
<dbReference type="RefSeq" id="XP_044662270.1">
    <property type="nucleotide sequence ID" value="XM_044806335.1"/>
</dbReference>
<dbReference type="Pfam" id="PF24684">
    <property type="entry name" value="Vgb_lyase"/>
    <property type="match status" value="1"/>
</dbReference>
<dbReference type="PANTHER" id="PTHR40274:SF3">
    <property type="entry name" value="VIRGINIAMYCIN B LYASE"/>
    <property type="match status" value="1"/>
</dbReference>
<dbReference type="EMBL" id="BOLY01000007">
    <property type="protein sequence ID" value="GIZ47783.1"/>
    <property type="molecule type" value="Genomic_DNA"/>
</dbReference>
<dbReference type="Gene3D" id="2.130.10.10">
    <property type="entry name" value="YVTN repeat-like/Quinoprotein amine dehydrogenase"/>
    <property type="match status" value="2"/>
</dbReference>
<name>A0A9P3CRU1_9PEZI</name>
<dbReference type="GeneID" id="68296441"/>
<dbReference type="InterPro" id="IPR015943">
    <property type="entry name" value="WD40/YVTN_repeat-like_dom_sf"/>
</dbReference>
<feature type="chain" id="PRO_5040160896" evidence="1">
    <location>
        <begin position="20"/>
        <end position="373"/>
    </location>
</feature>
<sequence length="373" mass="39828">MLRPSIFLLNALALQRTNAQFPRPSGRITEYAEVSILDTPCETEFHPLQPDIAWVELIAGNAILRVNVTSGEETRFPLANPLGLPSGMEFMQDGCLWFSEVAGNSMVRLNPVDGSMTTFPFPWSGVGLIDNLPIGPRVTIDVSGNRDSCAYFTAAALNSIGCIDIFTYEYELYPIPTPLSVPAVIQPGPTADTMVFVELVGNKIGVLNIVTKQITEFEVPTPSSLVQALTTGPDGLVYYSGNTGGQIGSLNIHTGEFREVFIADIRAAGKSTVIQPDGTSGIISDLLGESIGSSALAAIPGPLRFGADGKLYFVEGNLVFLGNRIGAYDFATGELVEYVTPTSASGPCDLNNQIPGTIFFAEFTGGKLGRLDY</sequence>